<reference evidence="3" key="2">
    <citation type="submission" date="2024-04" db="EMBL/GenBank/DDBJ databases">
        <authorList>
            <person name="Chen Y."/>
            <person name="Shah S."/>
            <person name="Dougan E. K."/>
            <person name="Thang M."/>
            <person name="Chan C."/>
        </authorList>
    </citation>
    <scope>NUCLEOTIDE SEQUENCE [LARGE SCALE GENOMIC DNA]</scope>
</reference>
<comment type="caution">
    <text evidence="2">The sequence shown here is derived from an EMBL/GenBank/DDBJ whole genome shotgun (WGS) entry which is preliminary data.</text>
</comment>
<name>A0A9P1D7N5_9DINO</name>
<evidence type="ECO:0000259" key="1">
    <source>
        <dbReference type="PROSITE" id="PS50213"/>
    </source>
</evidence>
<proteinExistence type="predicted"/>
<gene>
    <name evidence="2" type="ORF">C1SCF055_LOCUS31452</name>
</gene>
<organism evidence="2">
    <name type="scientific">Cladocopium goreaui</name>
    <dbReference type="NCBI Taxonomy" id="2562237"/>
    <lineage>
        <taxon>Eukaryota</taxon>
        <taxon>Sar</taxon>
        <taxon>Alveolata</taxon>
        <taxon>Dinophyceae</taxon>
        <taxon>Suessiales</taxon>
        <taxon>Symbiodiniaceae</taxon>
        <taxon>Cladocopium</taxon>
    </lineage>
</organism>
<dbReference type="EMBL" id="CAMXCT020003680">
    <property type="protein sequence ID" value="CAL1159128.1"/>
    <property type="molecule type" value="Genomic_DNA"/>
</dbReference>
<keyword evidence="5" id="KW-1185">Reference proteome</keyword>
<dbReference type="Proteomes" id="UP001152797">
    <property type="component" value="Unassembled WGS sequence"/>
</dbReference>
<feature type="domain" description="FAS1" evidence="1">
    <location>
        <begin position="4"/>
        <end position="153"/>
    </location>
</feature>
<dbReference type="InterPro" id="IPR036378">
    <property type="entry name" value="FAS1_dom_sf"/>
</dbReference>
<sequence length="781" mass="88232">MSVSRNLLDELKQDEDFSHVVSIIESARRGTKCHELRERMAGGYGGRQLTLLAPTNNAIKKAAEAKKTTVDLFCKMPEVAETIAHHAVFDRWPLSALRMLGTPLESLQSQKLVFLPSGGKVSVKLVGSMRPVRINSGDILCRNGLLHKLGCLLVSAKQGWRGVASREEAVQRANEAQQEMLKDRRELNGKTWAGPPPPGPVSKAVAARRTVSAHDRQRARAFAPLYGDDYEPRIYTGDEPLPPRRDFSQLRTVPTVTRDKSLPSQAPTRDDAWEEWEPLKREEMRLQLELEDLQRYLQSKEALIAEHAAFVREVLPPSGLGWASSHKALVEVLLSSADEYQLLQSRLSHEDPKLITSEVRLRCCTVPSGSRLCCELPIWTSKLWLTLELPEVLPSATFPLWSAPSGERGMESRLQHLEAHLLIEQAQKALQSDELDAGELAGRIVKEADCIADVLSWMENHGICWGLPDQRKFARLCEAMEVLHFGAPSADCMVSEGETRDNPKEPHHNLLQRRVDKSILTRVLSLPSLPEDHSEVQALMTHLRHMSSELCSRNGLLSTLKQEVSARTESVDILRGRLEVLESSMPSQWSPPLELWEDLMGASAPTPLEAVDAFKQVSEAVAEARRKAMRKGEETAMKAEALKASAAEKLRQVTWAESQAAAREAEIELLKQHLREQADHAKELEVERREELCSGRNRRNMLNVMDADEAERRATALSLKYHASKVQTAWRRRQRKARVQLKAVLLLQFQIRRWQKRRQSAAQRIQKHWLLKRTQANDDVR</sequence>
<protein>
    <submittedName>
        <fullName evidence="4">FAS1 domain-containing protein</fullName>
    </submittedName>
</protein>
<dbReference type="AlphaFoldDB" id="A0A9P1D7N5"/>
<dbReference type="PROSITE" id="PS50213">
    <property type="entry name" value="FAS1"/>
    <property type="match status" value="1"/>
</dbReference>
<evidence type="ECO:0000313" key="4">
    <source>
        <dbReference type="EMBL" id="CAL4793065.1"/>
    </source>
</evidence>
<evidence type="ECO:0000313" key="3">
    <source>
        <dbReference type="EMBL" id="CAL1159128.1"/>
    </source>
</evidence>
<dbReference type="SUPFAM" id="SSF82153">
    <property type="entry name" value="FAS1 domain"/>
    <property type="match status" value="1"/>
</dbReference>
<dbReference type="EMBL" id="CAMXCT030003680">
    <property type="protein sequence ID" value="CAL4793065.1"/>
    <property type="molecule type" value="Genomic_DNA"/>
</dbReference>
<dbReference type="Gene3D" id="2.30.180.10">
    <property type="entry name" value="FAS1 domain"/>
    <property type="match status" value="1"/>
</dbReference>
<reference evidence="2" key="1">
    <citation type="submission" date="2022-10" db="EMBL/GenBank/DDBJ databases">
        <authorList>
            <person name="Chen Y."/>
            <person name="Dougan E. K."/>
            <person name="Chan C."/>
            <person name="Rhodes N."/>
            <person name="Thang M."/>
        </authorList>
    </citation>
    <scope>NUCLEOTIDE SEQUENCE</scope>
</reference>
<evidence type="ECO:0000313" key="5">
    <source>
        <dbReference type="Proteomes" id="UP001152797"/>
    </source>
</evidence>
<dbReference type="EMBL" id="CAMXCT010003680">
    <property type="protein sequence ID" value="CAI4005753.1"/>
    <property type="molecule type" value="Genomic_DNA"/>
</dbReference>
<dbReference type="OrthoDB" id="423467at2759"/>
<dbReference type="InterPro" id="IPR000782">
    <property type="entry name" value="FAS1_domain"/>
</dbReference>
<dbReference type="Pfam" id="PF02469">
    <property type="entry name" value="Fasciclin"/>
    <property type="match status" value="1"/>
</dbReference>
<accession>A0A9P1D7N5</accession>
<evidence type="ECO:0000313" key="2">
    <source>
        <dbReference type="EMBL" id="CAI4005753.1"/>
    </source>
</evidence>